<dbReference type="GO" id="GO:0005634">
    <property type="term" value="C:nucleus"/>
    <property type="evidence" value="ECO:0007669"/>
    <property type="project" value="TreeGrafter"/>
</dbReference>
<keyword evidence="3" id="KW-1185">Reference proteome</keyword>
<evidence type="ECO:0000256" key="1">
    <source>
        <dbReference type="SAM" id="MobiDB-lite"/>
    </source>
</evidence>
<proteinExistence type="predicted"/>
<dbReference type="InterPro" id="IPR027417">
    <property type="entry name" value="P-loop_NTPase"/>
</dbReference>
<organism evidence="2 3">
    <name type="scientific">Malassezia obtusa</name>
    <dbReference type="NCBI Taxonomy" id="76774"/>
    <lineage>
        <taxon>Eukaryota</taxon>
        <taxon>Fungi</taxon>
        <taxon>Dikarya</taxon>
        <taxon>Basidiomycota</taxon>
        <taxon>Ustilaginomycotina</taxon>
        <taxon>Malasseziomycetes</taxon>
        <taxon>Malasseziales</taxon>
        <taxon>Malasseziaceae</taxon>
        <taxon>Malassezia</taxon>
    </lineage>
</organism>
<dbReference type="PANTHER" id="PTHR24030">
    <property type="entry name" value="PROTEIN CMSS1"/>
    <property type="match status" value="1"/>
</dbReference>
<dbReference type="Proteomes" id="UP001214603">
    <property type="component" value="Chromosome 1"/>
</dbReference>
<evidence type="ECO:0000313" key="3">
    <source>
        <dbReference type="Proteomes" id="UP001214603"/>
    </source>
</evidence>
<dbReference type="InterPro" id="IPR032704">
    <property type="entry name" value="Cms1"/>
</dbReference>
<feature type="compositionally biased region" description="Basic and acidic residues" evidence="1">
    <location>
        <begin position="28"/>
        <end position="46"/>
    </location>
</feature>
<dbReference type="Pfam" id="PF14617">
    <property type="entry name" value="CMS1"/>
    <property type="match status" value="1"/>
</dbReference>
<dbReference type="PANTHER" id="PTHR24030:SF0">
    <property type="entry name" value="PROTEIN CMSS1"/>
    <property type="match status" value="1"/>
</dbReference>
<reference evidence="2" key="1">
    <citation type="submission" date="2023-03" db="EMBL/GenBank/DDBJ databases">
        <title>Mating type loci evolution in Malassezia.</title>
        <authorList>
            <person name="Coelho M.A."/>
        </authorList>
    </citation>
    <scope>NUCLEOTIDE SEQUENCE</scope>
    <source>
        <strain evidence="2">CBS 7876</strain>
    </source>
</reference>
<dbReference type="GO" id="GO:0030686">
    <property type="term" value="C:90S preribosome"/>
    <property type="evidence" value="ECO:0007669"/>
    <property type="project" value="TreeGrafter"/>
</dbReference>
<sequence length="304" mass="33875">MADALDDGLQLDDDLVAFSGDEGDSDTNELRKDPVSKPPARDAAESKKRKRKEARKKVRRCLTQKAAAYRDEVHAGQAVALQPSDRQADFLVAQQQKSFPKLSSLELRELQVPASAFVETYPFREERTLEHLPAFLREYVRGVSDDLAQADAPWRKEHGAPRLLMVTGNAQRAADIARALRALLPSDDTRPAKRRKGAEPSTAGGVAKLFARHFKVDEQVTHLQENAAPLAVGTPHRVQQLLERGALRTDHLVALVVDHSWTDAKMRTIFDTPETRDALVQLLSDATLRAAYMRATMPCKLVLY</sequence>
<dbReference type="EMBL" id="CP119934">
    <property type="protein sequence ID" value="WFD01457.1"/>
    <property type="molecule type" value="Genomic_DNA"/>
</dbReference>
<protein>
    <submittedName>
        <fullName evidence="2">Protein cms1</fullName>
    </submittedName>
</protein>
<dbReference type="Gene3D" id="3.40.50.300">
    <property type="entry name" value="P-loop containing nucleotide triphosphate hydrolases"/>
    <property type="match status" value="1"/>
</dbReference>
<feature type="compositionally biased region" description="Acidic residues" evidence="1">
    <location>
        <begin position="13"/>
        <end position="27"/>
    </location>
</feature>
<name>A0AAF0IQI9_9BASI</name>
<feature type="compositionally biased region" description="Basic residues" evidence="1">
    <location>
        <begin position="47"/>
        <end position="59"/>
    </location>
</feature>
<evidence type="ECO:0000313" key="2">
    <source>
        <dbReference type="EMBL" id="WFD01457.1"/>
    </source>
</evidence>
<feature type="region of interest" description="Disordered" evidence="1">
    <location>
        <begin position="13"/>
        <end position="59"/>
    </location>
</feature>
<dbReference type="AlphaFoldDB" id="A0AAF0IQI9"/>
<gene>
    <name evidence="2" type="primary">cms1</name>
    <name evidence="2" type="ORF">MOBT1_000121</name>
</gene>
<accession>A0AAF0IQI9</accession>